<organism evidence="3 4">
    <name type="scientific">Limosa lapponica baueri</name>
    <dbReference type="NCBI Taxonomy" id="1758121"/>
    <lineage>
        <taxon>Eukaryota</taxon>
        <taxon>Metazoa</taxon>
        <taxon>Chordata</taxon>
        <taxon>Craniata</taxon>
        <taxon>Vertebrata</taxon>
        <taxon>Euteleostomi</taxon>
        <taxon>Archelosauria</taxon>
        <taxon>Archosauria</taxon>
        <taxon>Dinosauria</taxon>
        <taxon>Saurischia</taxon>
        <taxon>Theropoda</taxon>
        <taxon>Coelurosauria</taxon>
        <taxon>Aves</taxon>
        <taxon>Neognathae</taxon>
        <taxon>Neoaves</taxon>
        <taxon>Charadriiformes</taxon>
        <taxon>Scolopacidae</taxon>
        <taxon>Limosa</taxon>
    </lineage>
</organism>
<feature type="signal peptide" evidence="2">
    <location>
        <begin position="1"/>
        <end position="22"/>
    </location>
</feature>
<reference evidence="4" key="1">
    <citation type="submission" date="2017-11" db="EMBL/GenBank/DDBJ databases">
        <authorList>
            <person name="Lima N.C."/>
            <person name="Parody-Merino A.M."/>
            <person name="Battley P.F."/>
            <person name="Fidler A.E."/>
            <person name="Prosdocimi F."/>
        </authorList>
    </citation>
    <scope>NUCLEOTIDE SEQUENCE [LARGE SCALE GENOMIC DNA]</scope>
</reference>
<dbReference type="EMBL" id="KZ517612">
    <property type="protein sequence ID" value="PKU29254.1"/>
    <property type="molecule type" value="Genomic_DNA"/>
</dbReference>
<dbReference type="AlphaFoldDB" id="A0A2I0T625"/>
<keyword evidence="2" id="KW-0732">Signal</keyword>
<dbReference type="Proteomes" id="UP000233556">
    <property type="component" value="Unassembled WGS sequence"/>
</dbReference>
<name>A0A2I0T625_LIMLA</name>
<sequence length="201" mass="22000">MSRSSPPLWLILAWVLGGPGCGSEAYPAVPPIWSVESDDPNLAAILERLVEVRKGNTLLLQHLKRIISDLCKLYNLPQHPDVEMLDQPLPAEPQGGAKAHLLLTLLCPPQDTEDLDHYEMKEEEPADGKKTEDEGIGKENLAILEKIKKNQRQDYLNVRAARRAGGLGKQREPRARAMEAPAGPKAKGLSLARGTAVALRG</sequence>
<dbReference type="OrthoDB" id="109543at2759"/>
<reference evidence="4" key="2">
    <citation type="submission" date="2017-12" db="EMBL/GenBank/DDBJ databases">
        <title>Genome sequence of the Bar-tailed Godwit (Limosa lapponica baueri).</title>
        <authorList>
            <person name="Lima N.C.B."/>
            <person name="Parody-Merino A.M."/>
            <person name="Battley P.F."/>
            <person name="Fidler A.E."/>
            <person name="Prosdocimi F."/>
        </authorList>
    </citation>
    <scope>NUCLEOTIDE SEQUENCE [LARGE SCALE GENOMIC DNA]</scope>
</reference>
<accession>A0A2I0T625</accession>
<feature type="chain" id="PRO_5014170877" evidence="2">
    <location>
        <begin position="23"/>
        <end position="201"/>
    </location>
</feature>
<evidence type="ECO:0000256" key="1">
    <source>
        <dbReference type="SAM" id="MobiDB-lite"/>
    </source>
</evidence>
<proteinExistence type="predicted"/>
<gene>
    <name evidence="3" type="ORF">llap_20443</name>
</gene>
<evidence type="ECO:0000256" key="2">
    <source>
        <dbReference type="SAM" id="SignalP"/>
    </source>
</evidence>
<feature type="region of interest" description="Disordered" evidence="1">
    <location>
        <begin position="162"/>
        <end position="201"/>
    </location>
</feature>
<evidence type="ECO:0000313" key="4">
    <source>
        <dbReference type="Proteomes" id="UP000233556"/>
    </source>
</evidence>
<keyword evidence="4" id="KW-1185">Reference proteome</keyword>
<evidence type="ECO:0000313" key="3">
    <source>
        <dbReference type="EMBL" id="PKU29254.1"/>
    </source>
</evidence>
<protein>
    <submittedName>
        <fullName evidence="3">Uncharacterized protein</fullName>
    </submittedName>
</protein>